<feature type="signal peptide" evidence="2">
    <location>
        <begin position="1"/>
        <end position="19"/>
    </location>
</feature>
<evidence type="ECO:0000256" key="1">
    <source>
        <dbReference type="SAM" id="MobiDB-lite"/>
    </source>
</evidence>
<protein>
    <recommendedName>
        <fullName evidence="5">Secreted protein</fullName>
    </recommendedName>
</protein>
<accession>A0ABV0NBB4</accession>
<evidence type="ECO:0000256" key="2">
    <source>
        <dbReference type="SAM" id="SignalP"/>
    </source>
</evidence>
<gene>
    <name evidence="3" type="ORF">GOODEAATRI_017154</name>
</gene>
<name>A0ABV0NBB4_9TELE</name>
<feature type="region of interest" description="Disordered" evidence="1">
    <location>
        <begin position="20"/>
        <end position="82"/>
    </location>
</feature>
<feature type="chain" id="PRO_5045767200" description="Secreted protein" evidence="2">
    <location>
        <begin position="20"/>
        <end position="122"/>
    </location>
</feature>
<sequence>MTSHSPLCLFICSSGGGLASYSMSSPAPQPDPDRQLPSCERRSYTSPEELKFHTNSPSKANRCSSSSTKTRKSPETTNVPLRSSGWCKRFAGKEANQSQISHWEQWEHWEHGSRILNLGMWW</sequence>
<feature type="compositionally biased region" description="Basic and acidic residues" evidence="1">
    <location>
        <begin position="31"/>
        <end position="52"/>
    </location>
</feature>
<evidence type="ECO:0000313" key="4">
    <source>
        <dbReference type="Proteomes" id="UP001476798"/>
    </source>
</evidence>
<proteinExistence type="predicted"/>
<keyword evidence="4" id="KW-1185">Reference proteome</keyword>
<reference evidence="3 4" key="1">
    <citation type="submission" date="2021-06" db="EMBL/GenBank/DDBJ databases">
        <authorList>
            <person name="Palmer J.M."/>
        </authorList>
    </citation>
    <scope>NUCLEOTIDE SEQUENCE [LARGE SCALE GENOMIC DNA]</scope>
    <source>
        <strain evidence="3 4">GA_2019</strain>
        <tissue evidence="3">Muscle</tissue>
    </source>
</reference>
<evidence type="ECO:0008006" key="5">
    <source>
        <dbReference type="Google" id="ProtNLM"/>
    </source>
</evidence>
<comment type="caution">
    <text evidence="3">The sequence shown here is derived from an EMBL/GenBank/DDBJ whole genome shotgun (WGS) entry which is preliminary data.</text>
</comment>
<evidence type="ECO:0000313" key="3">
    <source>
        <dbReference type="EMBL" id="MEQ2168664.1"/>
    </source>
</evidence>
<dbReference type="Proteomes" id="UP001476798">
    <property type="component" value="Unassembled WGS sequence"/>
</dbReference>
<dbReference type="EMBL" id="JAHRIO010031359">
    <property type="protein sequence ID" value="MEQ2168664.1"/>
    <property type="molecule type" value="Genomic_DNA"/>
</dbReference>
<keyword evidence="2" id="KW-0732">Signal</keyword>
<organism evidence="3 4">
    <name type="scientific">Goodea atripinnis</name>
    <dbReference type="NCBI Taxonomy" id="208336"/>
    <lineage>
        <taxon>Eukaryota</taxon>
        <taxon>Metazoa</taxon>
        <taxon>Chordata</taxon>
        <taxon>Craniata</taxon>
        <taxon>Vertebrata</taxon>
        <taxon>Euteleostomi</taxon>
        <taxon>Actinopterygii</taxon>
        <taxon>Neopterygii</taxon>
        <taxon>Teleostei</taxon>
        <taxon>Neoteleostei</taxon>
        <taxon>Acanthomorphata</taxon>
        <taxon>Ovalentaria</taxon>
        <taxon>Atherinomorphae</taxon>
        <taxon>Cyprinodontiformes</taxon>
        <taxon>Goodeidae</taxon>
        <taxon>Goodea</taxon>
    </lineage>
</organism>